<dbReference type="SMART" id="SM00609">
    <property type="entry name" value="VIT"/>
    <property type="match status" value="1"/>
</dbReference>
<name>A0A2S4KP15_9HYPO</name>
<dbReference type="Gene3D" id="3.40.50.410">
    <property type="entry name" value="von Willebrand factor, type A domain"/>
    <property type="match status" value="1"/>
</dbReference>
<dbReference type="SMART" id="SM00327">
    <property type="entry name" value="VWA"/>
    <property type="match status" value="1"/>
</dbReference>
<feature type="compositionally biased region" description="Basic and acidic residues" evidence="1">
    <location>
        <begin position="508"/>
        <end position="524"/>
    </location>
</feature>
<sequence>MPKFNPSSVSPAPLPFCGCFVIISDQRKWLPMINLDAHVTILSCTSRTTLTQTFVNPHSDSRLDEVHYDFPLYDGVSVVGFTCTVGSRVIRGVVRERQAAQKTFDDAVSRGETAGLLQQSERAADVFTTTLGNVPAGETVKVEITYLGELEHDAEADGVRWTLPTSIAPRYGGHGLVAPRNVAAAGGKISITVDAEMPDRCPISTVQSPSHPISVSIGTTSTASASANEPLSLRRASATLSLGSAELDKDFVVLVVAAGLGSPAALLETHPSGSRALMATLVPRFSLPASKPEVVFVCDRSGSMGVGKKIPNLVAALQIFLKSLPVGARFNICSFGSRHSFLWNRSRLYDQDSLDQAVAHVKTFGADFGGTQMYAPLEDTFKKRYADMNLEVFLLTDGEIWEQEQLFTLINDNVAKTKGAIRVFTLGIGDEASSSLLNGVARAGGGFAQKVAADEKLDKKIIRMLKGALTPHVTDYALEVKYEKPRGADDDDDDFEVVEKVMDALSLDVKDNGQAERPKPESKEPMSLFSPDVRDEDLEMPDSSATIDAKFSKLPTVAHPRYLQTPFTIPALFPFSRTAVYVILSDATPHREPTSVVLTGTSDHGPLRLEIPITKLAGKGATIHQLAARKAIQELEEGRGWIAHAKDAKGKLLKEAYEGRFHLMVQREGVRLGVEYQVGGKWCSFVAVQEDGDKDKELGEFKELRPQAPAAAPAMFSAPAAPRMRMVSMGRAGPVAAASRRSAPQFSPPPPAPTMGSSATLFGGPAPGGPGGPKVSFFGSYIAESAPAPKPSAGSAAPTGWFGGGGRGHGIEKKKRSSPSSPRQEYDCLQAFDCEPDQSMFDTEFADMDEGGLGVAPAAEDARRRNTGSGSGRGNSLAALAALQTFIGSWAWSVELESIISVKQQQTLALRLPKVSGGASRGDVVATLCAVVFLKKRLADERDAWELMVDKAERWLENRTAVPVATLEKMVEAAGLF</sequence>
<evidence type="ECO:0000259" key="3">
    <source>
        <dbReference type="PROSITE" id="PS51468"/>
    </source>
</evidence>
<gene>
    <name evidence="4" type="ORF">TPAR_07843</name>
</gene>
<dbReference type="InterPro" id="IPR002035">
    <property type="entry name" value="VWF_A"/>
</dbReference>
<dbReference type="InterPro" id="IPR036465">
    <property type="entry name" value="vWFA_dom_sf"/>
</dbReference>
<dbReference type="Pfam" id="PF13768">
    <property type="entry name" value="VWA_3"/>
    <property type="match status" value="1"/>
</dbReference>
<proteinExistence type="predicted"/>
<feature type="region of interest" description="Disordered" evidence="1">
    <location>
        <begin position="508"/>
        <end position="535"/>
    </location>
</feature>
<dbReference type="PROSITE" id="PS50234">
    <property type="entry name" value="VWFA"/>
    <property type="match status" value="1"/>
</dbReference>
<dbReference type="SUPFAM" id="SSF53300">
    <property type="entry name" value="vWA-like"/>
    <property type="match status" value="1"/>
</dbReference>
<feature type="region of interest" description="Disordered" evidence="1">
    <location>
        <begin position="739"/>
        <end position="758"/>
    </location>
</feature>
<feature type="domain" description="VIT" evidence="3">
    <location>
        <begin position="16"/>
        <end position="148"/>
    </location>
</feature>
<evidence type="ECO:0000259" key="2">
    <source>
        <dbReference type="PROSITE" id="PS50234"/>
    </source>
</evidence>
<evidence type="ECO:0000313" key="5">
    <source>
        <dbReference type="Proteomes" id="UP000237481"/>
    </source>
</evidence>
<feature type="region of interest" description="Disordered" evidence="1">
    <location>
        <begin position="787"/>
        <end position="824"/>
    </location>
</feature>
<reference evidence="4 5" key="1">
    <citation type="submission" date="2018-01" db="EMBL/GenBank/DDBJ databases">
        <title>Harnessing the power of phylogenomics to disentangle the directionality and signatures of interkingdom host jumping in the parasitic fungal genus Tolypocladium.</title>
        <authorList>
            <person name="Quandt C.A."/>
            <person name="Patterson W."/>
            <person name="Spatafora J.W."/>
        </authorList>
    </citation>
    <scope>NUCLEOTIDE SEQUENCE [LARGE SCALE GENOMIC DNA]</scope>
    <source>
        <strain evidence="4 5">NRBC 100945</strain>
    </source>
</reference>
<organism evidence="4 5">
    <name type="scientific">Tolypocladium paradoxum</name>
    <dbReference type="NCBI Taxonomy" id="94208"/>
    <lineage>
        <taxon>Eukaryota</taxon>
        <taxon>Fungi</taxon>
        <taxon>Dikarya</taxon>
        <taxon>Ascomycota</taxon>
        <taxon>Pezizomycotina</taxon>
        <taxon>Sordariomycetes</taxon>
        <taxon>Hypocreomycetidae</taxon>
        <taxon>Hypocreales</taxon>
        <taxon>Ophiocordycipitaceae</taxon>
        <taxon>Tolypocladium</taxon>
    </lineage>
</organism>
<feature type="domain" description="VWFA" evidence="2">
    <location>
        <begin position="293"/>
        <end position="473"/>
    </location>
</feature>
<dbReference type="EMBL" id="PKSG01000940">
    <property type="protein sequence ID" value="POR31935.1"/>
    <property type="molecule type" value="Genomic_DNA"/>
</dbReference>
<accession>A0A2S4KP15</accession>
<evidence type="ECO:0000256" key="1">
    <source>
        <dbReference type="SAM" id="MobiDB-lite"/>
    </source>
</evidence>
<evidence type="ECO:0000313" key="4">
    <source>
        <dbReference type="EMBL" id="POR31935.1"/>
    </source>
</evidence>
<dbReference type="PANTHER" id="PTHR45737:SF6">
    <property type="entry name" value="VON WILLEBRAND FACTOR A DOMAIN-CONTAINING PROTEIN 5A"/>
    <property type="match status" value="1"/>
</dbReference>
<comment type="caution">
    <text evidence="4">The sequence shown here is derived from an EMBL/GenBank/DDBJ whole genome shotgun (WGS) entry which is preliminary data.</text>
</comment>
<dbReference type="AlphaFoldDB" id="A0A2S4KP15"/>
<feature type="compositionally biased region" description="Low complexity" evidence="1">
    <location>
        <begin position="787"/>
        <end position="800"/>
    </location>
</feature>
<dbReference type="Pfam" id="PF08487">
    <property type="entry name" value="VIT"/>
    <property type="match status" value="1"/>
</dbReference>
<protein>
    <submittedName>
        <fullName evidence="4">von Willebrand factor A domain-containing protein 5A</fullName>
    </submittedName>
</protein>
<dbReference type="STRING" id="94208.A0A2S4KP15"/>
<dbReference type="PANTHER" id="PTHR45737">
    <property type="entry name" value="VON WILLEBRAND FACTOR A DOMAIN-CONTAINING PROTEIN 5A"/>
    <property type="match status" value="1"/>
</dbReference>
<keyword evidence="5" id="KW-1185">Reference proteome</keyword>
<dbReference type="InterPro" id="IPR013694">
    <property type="entry name" value="VIT"/>
</dbReference>
<dbReference type="Proteomes" id="UP000237481">
    <property type="component" value="Unassembled WGS sequence"/>
</dbReference>
<dbReference type="OrthoDB" id="1729737at2759"/>
<dbReference type="PROSITE" id="PS51468">
    <property type="entry name" value="VIT"/>
    <property type="match status" value="1"/>
</dbReference>